<evidence type="ECO:0000259" key="12">
    <source>
        <dbReference type="PROSITE" id="PS50249"/>
    </source>
</evidence>
<keyword evidence="3" id="KW-0645">Protease</keyword>
<dbReference type="InterPro" id="IPR000555">
    <property type="entry name" value="JAMM/MPN+_dom"/>
</dbReference>
<dbReference type="EMBL" id="SZYD01000013">
    <property type="protein sequence ID" value="KAD4385125.1"/>
    <property type="molecule type" value="Genomic_DNA"/>
</dbReference>
<dbReference type="PROSITE" id="PS50249">
    <property type="entry name" value="MPN"/>
    <property type="match status" value="1"/>
</dbReference>
<keyword evidence="6 10" id="KW-0378">Hydrolase</keyword>
<organism evidence="14 15">
    <name type="scientific">Mikania micrantha</name>
    <name type="common">bitter vine</name>
    <dbReference type="NCBI Taxonomy" id="192012"/>
    <lineage>
        <taxon>Eukaryota</taxon>
        <taxon>Viridiplantae</taxon>
        <taxon>Streptophyta</taxon>
        <taxon>Embryophyta</taxon>
        <taxon>Tracheophyta</taxon>
        <taxon>Spermatophyta</taxon>
        <taxon>Magnoliopsida</taxon>
        <taxon>eudicotyledons</taxon>
        <taxon>Gunneridae</taxon>
        <taxon>Pentapetalae</taxon>
        <taxon>asterids</taxon>
        <taxon>campanulids</taxon>
        <taxon>Asterales</taxon>
        <taxon>Asteraceae</taxon>
        <taxon>Asteroideae</taxon>
        <taxon>Heliantheae alliance</taxon>
        <taxon>Eupatorieae</taxon>
        <taxon>Mikania</taxon>
    </lineage>
</organism>
<feature type="region of interest" description="Disordered" evidence="11">
    <location>
        <begin position="270"/>
        <end position="318"/>
    </location>
</feature>
<dbReference type="Pfam" id="PF00704">
    <property type="entry name" value="Glyco_hydro_18"/>
    <property type="match status" value="1"/>
</dbReference>
<dbReference type="GO" id="GO:0016020">
    <property type="term" value="C:membrane"/>
    <property type="evidence" value="ECO:0007669"/>
    <property type="project" value="TreeGrafter"/>
</dbReference>
<dbReference type="PANTHER" id="PTHR12947">
    <property type="entry name" value="AMSH-LIKE PROTEASE"/>
    <property type="match status" value="1"/>
</dbReference>
<name>A0A5N6N4C4_9ASTR</name>
<evidence type="ECO:0000256" key="11">
    <source>
        <dbReference type="SAM" id="MobiDB-lite"/>
    </source>
</evidence>
<dbReference type="InterPro" id="IPR001223">
    <property type="entry name" value="Glyco_hydro18_cat"/>
</dbReference>
<dbReference type="GO" id="GO:0008061">
    <property type="term" value="F:chitin binding"/>
    <property type="evidence" value="ECO:0007669"/>
    <property type="project" value="InterPro"/>
</dbReference>
<dbReference type="SUPFAM" id="SSF51445">
    <property type="entry name" value="(Trans)glycosidases"/>
    <property type="match status" value="1"/>
</dbReference>
<dbReference type="Gene3D" id="3.10.50.10">
    <property type="match status" value="1"/>
</dbReference>
<accession>A0A5N6N4C4</accession>
<dbReference type="AlphaFoldDB" id="A0A5N6N4C4"/>
<dbReference type="InterPro" id="IPR011583">
    <property type="entry name" value="Chitinase_II/V-like_cat"/>
</dbReference>
<dbReference type="Pfam" id="PF01398">
    <property type="entry name" value="JAB"/>
    <property type="match status" value="1"/>
</dbReference>
<keyword evidence="15" id="KW-1185">Reference proteome</keyword>
<comment type="caution">
    <text evidence="14">The sequence shown here is derived from an EMBL/GenBank/DDBJ whole genome shotgun (WGS) entry which is preliminary data.</text>
</comment>
<keyword evidence="9 10" id="KW-0326">Glycosidase</keyword>
<dbReference type="Pfam" id="PF08969">
    <property type="entry name" value="USP8_dimer"/>
    <property type="match status" value="1"/>
</dbReference>
<feature type="region of interest" description="Disordered" evidence="11">
    <location>
        <begin position="179"/>
        <end position="200"/>
    </location>
</feature>
<dbReference type="GO" id="GO:0005768">
    <property type="term" value="C:endosome"/>
    <property type="evidence" value="ECO:0007669"/>
    <property type="project" value="TreeGrafter"/>
</dbReference>
<keyword evidence="7" id="KW-0862">Zinc</keyword>
<sequence>MRPPLGKPINVNAMARKIDVDDRIPLRNYYRIADNLLKQAHIYRDEQNVIDLYIILLRYSSLVLDTIKFHRDYNVLCSKERAYCKKQLLVVVNELESLKPEFSRQVDRLNKGYTRTENDQPNGQLPTGNYNISFDSDNKQFQNMEMLSWNQNYGNTQNKQSSSIDMQFQKLSLLPPPRQETLSRHSLLGPNGLRGQWSNPSTQMKVQYPAYADLNSSSNLSLIQTEQRDISGVKDSNNGVNTSTMESVLSLDDGRWSRLTEDQFDDDFFLSGNIRQPSPPPVLARLQPEHSQISPSRVADPRPGPASSFQDDSPTSNTYHHLHIPVKMMQDFLRLAHENTKRNLETCGVLAGSLKNRKFQITTLIIPKQESTSDSCQTLNEEDIFEVQDKRSLFPLGWIHTHPSQTCFMSSVDLHTHYSYQIMLPEAIAIVMAPTDESSPHGIFHLSDPAGVNLIRKCDQRGFHPHEEPEDGSPIYEHYQGQTISLASASKPHLLVPSSFDGLLRDQGIRAAYWPSFTGYPASSIDTSYFSHIYYAFVLPSPTTYALDITSYDVEKLLEFANATSSWNPRAKTVLSIGGGGGGALPGIFSQMASQAYSRASFINSTIKVARDYNFNGVDLDWEFPSNESDMLNLGLLFKEWREALEYEAHITKRARLILTSAVYYASNISFDGGPRSYPTQAISQYVDWISPMCFDYHGSWENFTGLHSALYDPYTNLSTDLVSGDSWVSYDDIGSIKSKVHYARTRALGGYFFWALGQDLDWAVSSTASQAWLS</sequence>
<keyword evidence="8" id="KW-0482">Metalloprotease</keyword>
<dbReference type="CDD" id="cd08066">
    <property type="entry name" value="MPN_AMSH_like"/>
    <property type="match status" value="1"/>
</dbReference>
<dbReference type="GO" id="GO:0006508">
    <property type="term" value="P:proteolysis"/>
    <property type="evidence" value="ECO:0007669"/>
    <property type="project" value="UniProtKB-KW"/>
</dbReference>
<evidence type="ECO:0000313" key="15">
    <source>
        <dbReference type="Proteomes" id="UP000326396"/>
    </source>
</evidence>
<keyword evidence="5" id="KW-0833">Ubl conjugation pathway</keyword>
<dbReference type="InterPro" id="IPR017853">
    <property type="entry name" value="GH"/>
</dbReference>
<dbReference type="SMART" id="SM00636">
    <property type="entry name" value="Glyco_18"/>
    <property type="match status" value="1"/>
</dbReference>
<dbReference type="GO" id="GO:0004553">
    <property type="term" value="F:hydrolase activity, hydrolyzing O-glycosyl compounds"/>
    <property type="evidence" value="ECO:0007669"/>
    <property type="project" value="InterPro"/>
</dbReference>
<dbReference type="GO" id="GO:0140492">
    <property type="term" value="F:metal-dependent deubiquitinase activity"/>
    <property type="evidence" value="ECO:0007669"/>
    <property type="project" value="InterPro"/>
</dbReference>
<dbReference type="PROSITE" id="PS51910">
    <property type="entry name" value="GH18_2"/>
    <property type="match status" value="1"/>
</dbReference>
<dbReference type="Gene3D" id="3.40.140.10">
    <property type="entry name" value="Cytidine Deaminase, domain 2"/>
    <property type="match status" value="1"/>
</dbReference>
<dbReference type="GO" id="GO:0070536">
    <property type="term" value="P:protein K63-linked deubiquitination"/>
    <property type="evidence" value="ECO:0007669"/>
    <property type="project" value="InterPro"/>
</dbReference>
<keyword evidence="4" id="KW-0479">Metal-binding</keyword>
<feature type="compositionally biased region" description="Polar residues" evidence="11">
    <location>
        <begin position="307"/>
        <end position="318"/>
    </location>
</feature>
<dbReference type="InterPro" id="IPR037518">
    <property type="entry name" value="MPN"/>
</dbReference>
<evidence type="ECO:0000313" key="14">
    <source>
        <dbReference type="EMBL" id="KAD4385125.1"/>
    </source>
</evidence>
<dbReference type="GO" id="GO:0046872">
    <property type="term" value="F:metal ion binding"/>
    <property type="evidence" value="ECO:0007669"/>
    <property type="project" value="UniProtKB-KW"/>
</dbReference>
<comment type="similarity">
    <text evidence="2">Belongs to the peptidase M67C family.</text>
</comment>
<evidence type="ECO:0000256" key="3">
    <source>
        <dbReference type="ARBA" id="ARBA00022670"/>
    </source>
</evidence>
<evidence type="ECO:0000256" key="4">
    <source>
        <dbReference type="ARBA" id="ARBA00022723"/>
    </source>
</evidence>
<dbReference type="GO" id="GO:0061578">
    <property type="term" value="F:K63-linked deubiquitinase activity"/>
    <property type="evidence" value="ECO:0007669"/>
    <property type="project" value="InterPro"/>
</dbReference>
<dbReference type="InterPro" id="IPR015063">
    <property type="entry name" value="USP8_dimer"/>
</dbReference>
<dbReference type="SMART" id="SM00232">
    <property type="entry name" value="JAB_MPN"/>
    <property type="match status" value="1"/>
</dbReference>
<reference evidence="14 15" key="1">
    <citation type="submission" date="2019-05" db="EMBL/GenBank/DDBJ databases">
        <title>Mikania micrantha, genome provides insights into the molecular mechanism of rapid growth.</title>
        <authorList>
            <person name="Liu B."/>
        </authorList>
    </citation>
    <scope>NUCLEOTIDE SEQUENCE [LARGE SCALE GENOMIC DNA]</scope>
    <source>
        <strain evidence="14">NLD-2019</strain>
        <tissue evidence="14">Leaf</tissue>
    </source>
</reference>
<evidence type="ECO:0000256" key="10">
    <source>
        <dbReference type="RuleBase" id="RU000489"/>
    </source>
</evidence>
<evidence type="ECO:0000256" key="8">
    <source>
        <dbReference type="ARBA" id="ARBA00023049"/>
    </source>
</evidence>
<dbReference type="SUPFAM" id="SSF102712">
    <property type="entry name" value="JAB1/MPN domain"/>
    <property type="match status" value="1"/>
</dbReference>
<evidence type="ECO:0000256" key="7">
    <source>
        <dbReference type="ARBA" id="ARBA00022833"/>
    </source>
</evidence>
<evidence type="ECO:0000256" key="9">
    <source>
        <dbReference type="ARBA" id="ARBA00023295"/>
    </source>
</evidence>
<dbReference type="Gene3D" id="3.20.20.80">
    <property type="entry name" value="Glycosidases"/>
    <property type="match status" value="2"/>
</dbReference>
<dbReference type="PROSITE" id="PS01095">
    <property type="entry name" value="GH18_1"/>
    <property type="match status" value="1"/>
</dbReference>
<evidence type="ECO:0000256" key="5">
    <source>
        <dbReference type="ARBA" id="ARBA00022786"/>
    </source>
</evidence>
<feature type="domain" description="MPN" evidence="12">
    <location>
        <begin position="322"/>
        <end position="452"/>
    </location>
</feature>
<dbReference type="InterPro" id="IPR029070">
    <property type="entry name" value="Chitinase_insertion_sf"/>
</dbReference>
<evidence type="ECO:0000256" key="2">
    <source>
        <dbReference type="ARBA" id="ARBA00010981"/>
    </source>
</evidence>
<comment type="cofactor">
    <cofactor evidence="1">
        <name>Zn(2+)</name>
        <dbReference type="ChEBI" id="CHEBI:29105"/>
    </cofactor>
</comment>
<evidence type="ECO:0000259" key="13">
    <source>
        <dbReference type="PROSITE" id="PS51910"/>
    </source>
</evidence>
<dbReference type="OrthoDB" id="3640at2759"/>
<protein>
    <submittedName>
        <fullName evidence="14">Uncharacterized protein</fullName>
    </submittedName>
</protein>
<evidence type="ECO:0000256" key="1">
    <source>
        <dbReference type="ARBA" id="ARBA00001947"/>
    </source>
</evidence>
<dbReference type="PANTHER" id="PTHR12947:SF18">
    <property type="entry name" value="AMSH-LIKE UBIQUITIN THIOESTERASE 3"/>
    <property type="match status" value="1"/>
</dbReference>
<dbReference type="GO" id="GO:0005975">
    <property type="term" value="P:carbohydrate metabolic process"/>
    <property type="evidence" value="ECO:0007669"/>
    <property type="project" value="InterPro"/>
</dbReference>
<dbReference type="GO" id="GO:0071108">
    <property type="term" value="P:protein K48-linked deubiquitination"/>
    <property type="evidence" value="ECO:0007669"/>
    <property type="project" value="TreeGrafter"/>
</dbReference>
<dbReference type="InterPro" id="IPR001579">
    <property type="entry name" value="Glyco_hydro_18_chit_AS"/>
</dbReference>
<gene>
    <name evidence="14" type="ORF">E3N88_25293</name>
</gene>
<dbReference type="Gene3D" id="1.20.58.80">
    <property type="entry name" value="Phosphotransferase system, lactose/cellobiose-type IIA subunit"/>
    <property type="match status" value="1"/>
</dbReference>
<evidence type="ECO:0000256" key="6">
    <source>
        <dbReference type="ARBA" id="ARBA00022801"/>
    </source>
</evidence>
<proteinExistence type="inferred from homology"/>
<dbReference type="InterPro" id="IPR044098">
    <property type="entry name" value="STAMBP/STALP-like_MPN"/>
</dbReference>
<feature type="domain" description="GH18" evidence="13">
    <location>
        <begin position="508"/>
        <end position="775"/>
    </location>
</feature>
<dbReference type="Proteomes" id="UP000326396">
    <property type="component" value="Linkage Group LG3"/>
</dbReference>